<organism evidence="2 3">
    <name type="scientific">Enterococcus diestrammenae</name>
    <dbReference type="NCBI Taxonomy" id="1155073"/>
    <lineage>
        <taxon>Bacteria</taxon>
        <taxon>Bacillati</taxon>
        <taxon>Bacillota</taxon>
        <taxon>Bacilli</taxon>
        <taxon>Lactobacillales</taxon>
        <taxon>Enterococcaceae</taxon>
        <taxon>Enterococcus</taxon>
    </lineage>
</organism>
<keyword evidence="1" id="KW-1133">Transmembrane helix</keyword>
<accession>A0ABV0F0U6</accession>
<reference evidence="2" key="2">
    <citation type="submission" date="2024-02" db="EMBL/GenBank/DDBJ databases">
        <title>The Genome Sequence of Enterococcus diestrammenae JM9A.</title>
        <authorList>
            <person name="Earl A."/>
            <person name="Manson A."/>
            <person name="Gilmore M."/>
            <person name="Sanders J."/>
            <person name="Shea T."/>
            <person name="Howe W."/>
            <person name="Livny J."/>
            <person name="Cuomo C."/>
            <person name="Neafsey D."/>
            <person name="Birren B."/>
        </authorList>
    </citation>
    <scope>NUCLEOTIDE SEQUENCE</scope>
    <source>
        <strain evidence="2">JM9A</strain>
    </source>
</reference>
<evidence type="ECO:0000313" key="2">
    <source>
        <dbReference type="EMBL" id="MEO1780791.1"/>
    </source>
</evidence>
<protein>
    <recommendedName>
        <fullName evidence="4">DUF624 domain-containing protein</fullName>
    </recommendedName>
</protein>
<dbReference type="InterPro" id="IPR006938">
    <property type="entry name" value="DUF624"/>
</dbReference>
<sequence>MVVNKILVIINDIYYMMKLNILWILFTLRGGIIFGVIPATLTVFGCIRNRLRNQYEGKVYVEFKEGYHDIFKESLPITMGFVVLALVVFFETALINGAGQQDFILQMVLKATRMLLVMTGIFLFPVYVHFDLHGSKIWLQPFLFLFINPLQAIVTVIMACVVSLLYMTNPLLVLFLGLSLPAYFLMGMMLKRFDRLQERIAYIGNDHLTQS</sequence>
<gene>
    <name evidence="2" type="ORF">BAU18_000342</name>
</gene>
<evidence type="ECO:0008006" key="4">
    <source>
        <dbReference type="Google" id="ProtNLM"/>
    </source>
</evidence>
<feature type="transmembrane region" description="Helical" evidence="1">
    <location>
        <begin position="77"/>
        <end position="99"/>
    </location>
</feature>
<keyword evidence="3" id="KW-1185">Reference proteome</keyword>
<evidence type="ECO:0000256" key="1">
    <source>
        <dbReference type="SAM" id="Phobius"/>
    </source>
</evidence>
<reference evidence="2" key="1">
    <citation type="submission" date="2016-06" db="EMBL/GenBank/DDBJ databases">
        <authorList>
            <person name="Van Tyne D."/>
        </authorList>
    </citation>
    <scope>NUCLEOTIDE SEQUENCE</scope>
    <source>
        <strain evidence="2">JM9A</strain>
    </source>
</reference>
<feature type="transmembrane region" description="Helical" evidence="1">
    <location>
        <begin position="21"/>
        <end position="47"/>
    </location>
</feature>
<dbReference type="Proteomes" id="UP001429357">
    <property type="component" value="Unassembled WGS sequence"/>
</dbReference>
<feature type="transmembrane region" description="Helical" evidence="1">
    <location>
        <begin position="172"/>
        <end position="190"/>
    </location>
</feature>
<dbReference type="EMBL" id="MAEI02000001">
    <property type="protein sequence ID" value="MEO1780791.1"/>
    <property type="molecule type" value="Genomic_DNA"/>
</dbReference>
<evidence type="ECO:0000313" key="3">
    <source>
        <dbReference type="Proteomes" id="UP001429357"/>
    </source>
</evidence>
<keyword evidence="1" id="KW-0812">Transmembrane</keyword>
<keyword evidence="1" id="KW-0472">Membrane</keyword>
<comment type="caution">
    <text evidence="2">The sequence shown here is derived from an EMBL/GenBank/DDBJ whole genome shotgun (WGS) entry which is preliminary data.</text>
</comment>
<dbReference type="Pfam" id="PF04854">
    <property type="entry name" value="DUF624"/>
    <property type="match status" value="1"/>
</dbReference>
<dbReference type="RefSeq" id="WP_161869705.1">
    <property type="nucleotide sequence ID" value="NZ_MAEI02000001.1"/>
</dbReference>
<name>A0ABV0F0U6_9ENTE</name>
<feature type="transmembrane region" description="Helical" evidence="1">
    <location>
        <begin position="111"/>
        <end position="130"/>
    </location>
</feature>
<proteinExistence type="predicted"/>
<feature type="transmembrane region" description="Helical" evidence="1">
    <location>
        <begin position="142"/>
        <end position="166"/>
    </location>
</feature>